<comment type="caution">
    <text evidence="21">The sequence shown here is derived from an EMBL/GenBank/DDBJ whole genome shotgun (WGS) entry which is preliminary data.</text>
</comment>
<dbReference type="GO" id="GO:0005737">
    <property type="term" value="C:cytoplasm"/>
    <property type="evidence" value="ECO:0007669"/>
    <property type="project" value="TreeGrafter"/>
</dbReference>
<evidence type="ECO:0000256" key="18">
    <source>
        <dbReference type="PIRNR" id="PIRNR001563"/>
    </source>
</evidence>
<accession>B6FXZ6</accession>
<sequence length="432" mass="48277">MNYSEALDYIHSSHRFGMKLGLESTEKLMELLGNPQDELNIIHVAGTNGKGSICSFIAKVLEKSGYKVGLFTSPYLEVFNERIRINGENITDEHIAKSVSEVKLRIDKMLAEGYDSPTEFEIVTAMAFLIYKWENVDYAVMEVGLGGRYDSTNIIKNPLVSVIASISLDHTRVLGDTIAKIAYEKGGIIKKNSAVVVYSQGDEAEDVLKKIAAEENAEFIEADFSSINVKKDDVHSQIFDFSINGKEFKDMEIKLIGEHQVRNCVTALNAIDYLRRSGKVANITDDSVKAGILETKWPGRVEKVMENPTFIIDGAHNEDGARSLRKVLDKYFADRNLVLMLGMLEDKDIDTVLEILMPVFDRVVVTEPDNPRKISADKLKAKIEKYTGNVEAVEKIEDALERVLEVAEEGNVVISAGSLYMIGEVRTLLRNR</sequence>
<evidence type="ECO:0000256" key="15">
    <source>
        <dbReference type="ARBA" id="ARBA00030592"/>
    </source>
</evidence>
<keyword evidence="13" id="KW-0460">Magnesium</keyword>
<dbReference type="Proteomes" id="UP000003178">
    <property type="component" value="Unassembled WGS sequence"/>
</dbReference>
<dbReference type="GO" id="GO:0005524">
    <property type="term" value="F:ATP binding"/>
    <property type="evidence" value="ECO:0007669"/>
    <property type="project" value="UniProtKB-KW"/>
</dbReference>
<dbReference type="Gene3D" id="3.40.1190.10">
    <property type="entry name" value="Mur-like, catalytic domain"/>
    <property type="match status" value="1"/>
</dbReference>
<evidence type="ECO:0000256" key="11">
    <source>
        <dbReference type="ARBA" id="ARBA00022741"/>
    </source>
</evidence>
<name>B6FXZ6_PEPHT</name>
<dbReference type="RefSeq" id="WP_006439659.1">
    <property type="nucleotide sequence ID" value="NZ_DS995356.1"/>
</dbReference>
<dbReference type="STRING" id="500633.CLOHIR_00747"/>
<evidence type="ECO:0000256" key="8">
    <source>
        <dbReference type="ARBA" id="ARBA00019357"/>
    </source>
</evidence>
<evidence type="ECO:0000256" key="13">
    <source>
        <dbReference type="ARBA" id="ARBA00022842"/>
    </source>
</evidence>
<dbReference type="HOGENOM" id="CLU_015869_1_2_9"/>
<dbReference type="AlphaFoldDB" id="B6FXZ6"/>
<comment type="pathway">
    <text evidence="2">Cofactor biosynthesis; tetrahydrofolate biosynthesis; 7,8-dihydrofolate from 2-amino-4-hydroxy-6-hydroxymethyl-7,8-dihydropteridine diphosphate and 4-aminobenzoate: step 2/2.</text>
</comment>
<evidence type="ECO:0000256" key="12">
    <source>
        <dbReference type="ARBA" id="ARBA00022840"/>
    </source>
</evidence>
<organism evidence="21 22">
    <name type="scientific">Peptacetobacter hiranonis (strain DSM 13275 / JCM 10541 / KCTC 15199 / TO-931)</name>
    <name type="common">Clostridium hiranonis</name>
    <dbReference type="NCBI Taxonomy" id="500633"/>
    <lineage>
        <taxon>Bacteria</taxon>
        <taxon>Bacillati</taxon>
        <taxon>Bacillota</taxon>
        <taxon>Clostridia</taxon>
        <taxon>Peptostreptococcales</taxon>
        <taxon>Peptostreptococcaceae</taxon>
        <taxon>Peptacetobacter</taxon>
    </lineage>
</organism>
<dbReference type="eggNOG" id="COG0285">
    <property type="taxonomic scope" value="Bacteria"/>
</dbReference>
<keyword evidence="22" id="KW-1185">Reference proteome</keyword>
<dbReference type="GO" id="GO:0046656">
    <property type="term" value="P:folic acid biosynthetic process"/>
    <property type="evidence" value="ECO:0007669"/>
    <property type="project" value="UniProtKB-KW"/>
</dbReference>
<dbReference type="OrthoDB" id="9809356at2"/>
<reference evidence="21 22" key="1">
    <citation type="submission" date="2008-09" db="EMBL/GenBank/DDBJ databases">
        <authorList>
            <person name="Fulton L."/>
            <person name="Clifton S."/>
            <person name="Fulton B."/>
            <person name="Xu J."/>
            <person name="Minx P."/>
            <person name="Pepin K.H."/>
            <person name="Johnson M."/>
            <person name="Thiruvilangam P."/>
            <person name="Bhonagiri V."/>
            <person name="Nash W.E."/>
            <person name="Mardis E.R."/>
            <person name="Wilson R.K."/>
        </authorList>
    </citation>
    <scope>NUCLEOTIDE SEQUENCE [LARGE SCALE GENOMIC DNA]</scope>
    <source>
        <strain evidence="21 22">DSM 13275</strain>
    </source>
</reference>
<evidence type="ECO:0000256" key="3">
    <source>
        <dbReference type="ARBA" id="ARBA00005150"/>
    </source>
</evidence>
<dbReference type="FunFam" id="3.40.1190.10:FF:000004">
    <property type="entry name" value="Dihydrofolate synthase/folylpolyglutamate synthase"/>
    <property type="match status" value="1"/>
</dbReference>
<evidence type="ECO:0000313" key="22">
    <source>
        <dbReference type="Proteomes" id="UP000003178"/>
    </source>
</evidence>
<dbReference type="EC" id="6.3.2.17" evidence="7"/>
<evidence type="ECO:0000256" key="7">
    <source>
        <dbReference type="ARBA" id="ARBA00013025"/>
    </source>
</evidence>
<dbReference type="InterPro" id="IPR013221">
    <property type="entry name" value="Mur_ligase_cen"/>
</dbReference>
<keyword evidence="10" id="KW-0479">Metal-binding</keyword>
<dbReference type="GO" id="GO:0004326">
    <property type="term" value="F:tetrahydrofolylpolyglutamate synthase activity"/>
    <property type="evidence" value="ECO:0007669"/>
    <property type="project" value="UniProtKB-EC"/>
</dbReference>
<evidence type="ECO:0000256" key="6">
    <source>
        <dbReference type="ARBA" id="ARBA00013023"/>
    </source>
</evidence>
<dbReference type="SUPFAM" id="SSF53244">
    <property type="entry name" value="MurD-like peptide ligases, peptide-binding domain"/>
    <property type="match status" value="1"/>
</dbReference>
<keyword evidence="11 18" id="KW-0547">Nucleotide-binding</keyword>
<evidence type="ECO:0000259" key="20">
    <source>
        <dbReference type="Pfam" id="PF08245"/>
    </source>
</evidence>
<keyword evidence="14" id="KW-0289">Folate biosynthesis</keyword>
<dbReference type="InterPro" id="IPR004101">
    <property type="entry name" value="Mur_ligase_C"/>
</dbReference>
<evidence type="ECO:0000256" key="17">
    <source>
        <dbReference type="ARBA" id="ARBA00049161"/>
    </source>
</evidence>
<evidence type="ECO:0000256" key="1">
    <source>
        <dbReference type="ARBA" id="ARBA00001946"/>
    </source>
</evidence>
<feature type="domain" description="Mur ligase central" evidence="20">
    <location>
        <begin position="44"/>
        <end position="270"/>
    </location>
</feature>
<proteinExistence type="inferred from homology"/>
<evidence type="ECO:0000256" key="4">
    <source>
        <dbReference type="ARBA" id="ARBA00008276"/>
    </source>
</evidence>
<evidence type="ECO:0000256" key="2">
    <source>
        <dbReference type="ARBA" id="ARBA00004799"/>
    </source>
</evidence>
<evidence type="ECO:0000256" key="14">
    <source>
        <dbReference type="ARBA" id="ARBA00022909"/>
    </source>
</evidence>
<comment type="catalytic activity">
    <reaction evidence="16">
        <text>(6S)-5,6,7,8-tetrahydrofolyl-(gamma-L-Glu)(n) + L-glutamate + ATP = (6S)-5,6,7,8-tetrahydrofolyl-(gamma-L-Glu)(n+1) + ADP + phosphate + H(+)</text>
        <dbReference type="Rhea" id="RHEA:10580"/>
        <dbReference type="Rhea" id="RHEA-COMP:14738"/>
        <dbReference type="Rhea" id="RHEA-COMP:14740"/>
        <dbReference type="ChEBI" id="CHEBI:15378"/>
        <dbReference type="ChEBI" id="CHEBI:29985"/>
        <dbReference type="ChEBI" id="CHEBI:30616"/>
        <dbReference type="ChEBI" id="CHEBI:43474"/>
        <dbReference type="ChEBI" id="CHEBI:141005"/>
        <dbReference type="ChEBI" id="CHEBI:456216"/>
        <dbReference type="EC" id="6.3.2.17"/>
    </reaction>
</comment>
<evidence type="ECO:0000256" key="5">
    <source>
        <dbReference type="ARBA" id="ARBA00011245"/>
    </source>
</evidence>
<comment type="similarity">
    <text evidence="4 18">Belongs to the folylpolyglutamate synthase family.</text>
</comment>
<comment type="subunit">
    <text evidence="5">Monomer.</text>
</comment>
<keyword evidence="9 18" id="KW-0436">Ligase</keyword>
<dbReference type="InterPro" id="IPR018109">
    <property type="entry name" value="Folylpolyglutamate_synth_CS"/>
</dbReference>
<dbReference type="PROSITE" id="PS01012">
    <property type="entry name" value="FOLYLPOLYGLU_SYNT_2"/>
    <property type="match status" value="1"/>
</dbReference>
<dbReference type="GO" id="GO:0046872">
    <property type="term" value="F:metal ion binding"/>
    <property type="evidence" value="ECO:0007669"/>
    <property type="project" value="UniProtKB-KW"/>
</dbReference>
<dbReference type="PANTHER" id="PTHR11136">
    <property type="entry name" value="FOLYLPOLYGLUTAMATE SYNTHASE-RELATED"/>
    <property type="match status" value="1"/>
</dbReference>
<dbReference type="SUPFAM" id="SSF53623">
    <property type="entry name" value="MurD-like peptide ligases, catalytic domain"/>
    <property type="match status" value="1"/>
</dbReference>
<dbReference type="GO" id="GO:0008841">
    <property type="term" value="F:dihydrofolate synthase activity"/>
    <property type="evidence" value="ECO:0007669"/>
    <property type="project" value="UniProtKB-EC"/>
</dbReference>
<comment type="catalytic activity">
    <reaction evidence="17">
        <text>7,8-dihydropteroate + L-glutamate + ATP = 7,8-dihydrofolate + ADP + phosphate + H(+)</text>
        <dbReference type="Rhea" id="RHEA:23584"/>
        <dbReference type="ChEBI" id="CHEBI:15378"/>
        <dbReference type="ChEBI" id="CHEBI:17839"/>
        <dbReference type="ChEBI" id="CHEBI:29985"/>
        <dbReference type="ChEBI" id="CHEBI:30616"/>
        <dbReference type="ChEBI" id="CHEBI:43474"/>
        <dbReference type="ChEBI" id="CHEBI:57451"/>
        <dbReference type="ChEBI" id="CHEBI:456216"/>
        <dbReference type="EC" id="6.3.2.12"/>
    </reaction>
</comment>
<dbReference type="EMBL" id="ABWP01000029">
    <property type="protein sequence ID" value="EEA85641.1"/>
    <property type="molecule type" value="Genomic_DNA"/>
</dbReference>
<evidence type="ECO:0000259" key="19">
    <source>
        <dbReference type="Pfam" id="PF02875"/>
    </source>
</evidence>
<dbReference type="NCBIfam" id="TIGR01499">
    <property type="entry name" value="folC"/>
    <property type="match status" value="1"/>
</dbReference>
<dbReference type="EC" id="6.3.2.12" evidence="6"/>
<dbReference type="InterPro" id="IPR036615">
    <property type="entry name" value="Mur_ligase_C_dom_sf"/>
</dbReference>
<dbReference type="InterPro" id="IPR036565">
    <property type="entry name" value="Mur-like_cat_sf"/>
</dbReference>
<reference evidence="21 22" key="2">
    <citation type="submission" date="2008-10" db="EMBL/GenBank/DDBJ databases">
        <title>Draft genome sequence of Clostridium hiranonis (DSM 13275).</title>
        <authorList>
            <person name="Sudarsanam P."/>
            <person name="Ley R."/>
            <person name="Guruge J."/>
            <person name="Turnbaugh P.J."/>
            <person name="Mahowald M."/>
            <person name="Liep D."/>
            <person name="Gordon J."/>
        </authorList>
    </citation>
    <scope>NUCLEOTIDE SEQUENCE [LARGE SCALE GENOMIC DNA]</scope>
    <source>
        <strain evidence="21 22">DSM 13275</strain>
    </source>
</reference>
<gene>
    <name evidence="21" type="primary">folC</name>
    <name evidence="21" type="ORF">CLOHIR_00747</name>
</gene>
<comment type="cofactor">
    <cofactor evidence="1">
        <name>Mg(2+)</name>
        <dbReference type="ChEBI" id="CHEBI:18420"/>
    </cofactor>
</comment>
<dbReference type="Pfam" id="PF08245">
    <property type="entry name" value="Mur_ligase_M"/>
    <property type="match status" value="1"/>
</dbReference>
<dbReference type="Pfam" id="PF02875">
    <property type="entry name" value="Mur_ligase_C"/>
    <property type="match status" value="1"/>
</dbReference>
<evidence type="ECO:0000313" key="21">
    <source>
        <dbReference type="EMBL" id="EEA85641.1"/>
    </source>
</evidence>
<dbReference type="PANTHER" id="PTHR11136:SF0">
    <property type="entry name" value="DIHYDROFOLATE SYNTHETASE-RELATED"/>
    <property type="match status" value="1"/>
</dbReference>
<evidence type="ECO:0000256" key="16">
    <source>
        <dbReference type="ARBA" id="ARBA00047493"/>
    </source>
</evidence>
<keyword evidence="12 18" id="KW-0067">ATP-binding</keyword>
<evidence type="ECO:0000256" key="9">
    <source>
        <dbReference type="ARBA" id="ARBA00022598"/>
    </source>
</evidence>
<comment type="pathway">
    <text evidence="3">Cofactor biosynthesis; tetrahydrofolylpolyglutamate biosynthesis.</text>
</comment>
<dbReference type="Gene3D" id="3.90.190.20">
    <property type="entry name" value="Mur ligase, C-terminal domain"/>
    <property type="match status" value="1"/>
</dbReference>
<protein>
    <recommendedName>
        <fullName evidence="8">Dihydrofolate synthase/folylpolyglutamate synthase</fullName>
        <ecNumber evidence="6">6.3.2.12</ecNumber>
        <ecNumber evidence="7">6.3.2.17</ecNumber>
    </recommendedName>
    <alternativeName>
        <fullName evidence="15">Tetrahydrofolylpolyglutamate synthase</fullName>
    </alternativeName>
</protein>
<dbReference type="PROSITE" id="PS01011">
    <property type="entry name" value="FOLYLPOLYGLU_SYNT_1"/>
    <property type="match status" value="1"/>
</dbReference>
<dbReference type="PIRSF" id="PIRSF001563">
    <property type="entry name" value="Folylpolyglu_synth"/>
    <property type="match status" value="1"/>
</dbReference>
<evidence type="ECO:0000256" key="10">
    <source>
        <dbReference type="ARBA" id="ARBA00022723"/>
    </source>
</evidence>
<dbReference type="InterPro" id="IPR001645">
    <property type="entry name" value="Folylpolyglutamate_synth"/>
</dbReference>
<feature type="domain" description="Mur ligase C-terminal" evidence="19">
    <location>
        <begin position="299"/>
        <end position="418"/>
    </location>
</feature>